<evidence type="ECO:0000313" key="3">
    <source>
        <dbReference type="Proteomes" id="UP001595755"/>
    </source>
</evidence>
<dbReference type="EC" id="2.3.-.-" evidence="2"/>
<feature type="domain" description="N-acetyltransferase" evidence="1">
    <location>
        <begin position="5"/>
        <end position="153"/>
    </location>
</feature>
<dbReference type="SUPFAM" id="SSF55729">
    <property type="entry name" value="Acyl-CoA N-acyltransferases (Nat)"/>
    <property type="match status" value="1"/>
</dbReference>
<evidence type="ECO:0000259" key="1">
    <source>
        <dbReference type="PROSITE" id="PS51186"/>
    </source>
</evidence>
<keyword evidence="2" id="KW-0012">Acyltransferase</keyword>
<dbReference type="GO" id="GO:0016746">
    <property type="term" value="F:acyltransferase activity"/>
    <property type="evidence" value="ECO:0007669"/>
    <property type="project" value="UniProtKB-KW"/>
</dbReference>
<gene>
    <name evidence="2" type="ORF">ACFO1S_28270</name>
</gene>
<reference evidence="3" key="1">
    <citation type="journal article" date="2019" name="Int. J. Syst. Evol. Microbiol.">
        <title>The Global Catalogue of Microorganisms (GCM) 10K type strain sequencing project: providing services to taxonomists for standard genome sequencing and annotation.</title>
        <authorList>
            <consortium name="The Broad Institute Genomics Platform"/>
            <consortium name="The Broad Institute Genome Sequencing Center for Infectious Disease"/>
            <person name="Wu L."/>
            <person name="Ma J."/>
        </authorList>
    </citation>
    <scope>NUCLEOTIDE SEQUENCE [LARGE SCALE GENOMIC DNA]</scope>
    <source>
        <strain evidence="3">CGMCC 4.1641</strain>
    </source>
</reference>
<dbReference type="InterPro" id="IPR000182">
    <property type="entry name" value="GNAT_dom"/>
</dbReference>
<comment type="caution">
    <text evidence="2">The sequence shown here is derived from an EMBL/GenBank/DDBJ whole genome shotgun (WGS) entry which is preliminary data.</text>
</comment>
<dbReference type="Gene3D" id="3.40.630.30">
    <property type="match status" value="1"/>
</dbReference>
<organism evidence="2 3">
    <name type="scientific">Cohnella boryungensis</name>
    <dbReference type="NCBI Taxonomy" id="768479"/>
    <lineage>
        <taxon>Bacteria</taxon>
        <taxon>Bacillati</taxon>
        <taxon>Bacillota</taxon>
        <taxon>Bacilli</taxon>
        <taxon>Bacillales</taxon>
        <taxon>Paenibacillaceae</taxon>
        <taxon>Cohnella</taxon>
    </lineage>
</organism>
<dbReference type="InterPro" id="IPR016181">
    <property type="entry name" value="Acyl_CoA_acyltransferase"/>
</dbReference>
<evidence type="ECO:0000313" key="2">
    <source>
        <dbReference type="EMBL" id="MFC4307327.1"/>
    </source>
</evidence>
<proteinExistence type="predicted"/>
<sequence>MIRIVDVREVPDLLADAVNYFWEQWGSDTNLNFYRDCIENSCATESDIPRFYLALEDQKVIGSYALLRSDLNSRQDLFPWFACLYIDPEHRGHKLGAMLQDHAIQQAGLKGYDRLYLCTDLTEYYERNHWRYIGGGYSIGGEEMRIYEYRMRD</sequence>
<dbReference type="Pfam" id="PF00583">
    <property type="entry name" value="Acetyltransf_1"/>
    <property type="match status" value="1"/>
</dbReference>
<dbReference type="RefSeq" id="WP_204603061.1">
    <property type="nucleotide sequence ID" value="NZ_JBHSED010000074.1"/>
</dbReference>
<dbReference type="EMBL" id="JBHSED010000074">
    <property type="protein sequence ID" value="MFC4307327.1"/>
    <property type="molecule type" value="Genomic_DNA"/>
</dbReference>
<keyword evidence="2" id="KW-0808">Transferase</keyword>
<keyword evidence="3" id="KW-1185">Reference proteome</keyword>
<accession>A0ABV8SIP6</accession>
<protein>
    <submittedName>
        <fullName evidence="2">GNAT family N-acetyltransferase</fullName>
        <ecNumber evidence="2">2.3.-.-</ecNumber>
    </submittedName>
</protein>
<dbReference type="PROSITE" id="PS51186">
    <property type="entry name" value="GNAT"/>
    <property type="match status" value="1"/>
</dbReference>
<dbReference type="Proteomes" id="UP001595755">
    <property type="component" value="Unassembled WGS sequence"/>
</dbReference>
<name>A0ABV8SIP6_9BACL</name>
<dbReference type="CDD" id="cd04301">
    <property type="entry name" value="NAT_SF"/>
    <property type="match status" value="1"/>
</dbReference>